<gene>
    <name evidence="2" type="ORF">C8F04DRAFT_1088249</name>
</gene>
<feature type="transmembrane region" description="Helical" evidence="1">
    <location>
        <begin position="105"/>
        <end position="124"/>
    </location>
</feature>
<evidence type="ECO:0000313" key="3">
    <source>
        <dbReference type="Proteomes" id="UP001218188"/>
    </source>
</evidence>
<proteinExistence type="predicted"/>
<feature type="transmembrane region" description="Helical" evidence="1">
    <location>
        <begin position="136"/>
        <end position="157"/>
    </location>
</feature>
<feature type="transmembrane region" description="Helical" evidence="1">
    <location>
        <begin position="15"/>
        <end position="43"/>
    </location>
</feature>
<dbReference type="EMBL" id="JARJCM010000030">
    <property type="protein sequence ID" value="KAJ7038654.1"/>
    <property type="molecule type" value="Genomic_DNA"/>
</dbReference>
<feature type="transmembrane region" description="Helical" evidence="1">
    <location>
        <begin position="55"/>
        <end position="85"/>
    </location>
</feature>
<keyword evidence="1" id="KW-0812">Transmembrane</keyword>
<evidence type="ECO:0000313" key="2">
    <source>
        <dbReference type="EMBL" id="KAJ7038654.1"/>
    </source>
</evidence>
<evidence type="ECO:0000256" key="1">
    <source>
        <dbReference type="SAM" id="Phobius"/>
    </source>
</evidence>
<feature type="transmembrane region" description="Helical" evidence="1">
    <location>
        <begin position="169"/>
        <end position="192"/>
    </location>
</feature>
<keyword evidence="1" id="KW-0472">Membrane</keyword>
<keyword evidence="1" id="KW-1133">Transmembrane helix</keyword>
<protein>
    <submittedName>
        <fullName evidence="2">Uncharacterized protein</fullName>
    </submittedName>
</protein>
<feature type="transmembrane region" description="Helical" evidence="1">
    <location>
        <begin position="241"/>
        <end position="264"/>
    </location>
</feature>
<keyword evidence="3" id="KW-1185">Reference proteome</keyword>
<organism evidence="2 3">
    <name type="scientific">Mycena alexandri</name>
    <dbReference type="NCBI Taxonomy" id="1745969"/>
    <lineage>
        <taxon>Eukaryota</taxon>
        <taxon>Fungi</taxon>
        <taxon>Dikarya</taxon>
        <taxon>Basidiomycota</taxon>
        <taxon>Agaricomycotina</taxon>
        <taxon>Agaricomycetes</taxon>
        <taxon>Agaricomycetidae</taxon>
        <taxon>Agaricales</taxon>
        <taxon>Marasmiineae</taxon>
        <taxon>Mycenaceae</taxon>
        <taxon>Mycena</taxon>
    </lineage>
</organism>
<reference evidence="2" key="1">
    <citation type="submission" date="2023-03" db="EMBL/GenBank/DDBJ databases">
        <title>Massive genome expansion in bonnet fungi (Mycena s.s.) driven by repeated elements and novel gene families across ecological guilds.</title>
        <authorList>
            <consortium name="Lawrence Berkeley National Laboratory"/>
            <person name="Harder C.B."/>
            <person name="Miyauchi S."/>
            <person name="Viragh M."/>
            <person name="Kuo A."/>
            <person name="Thoen E."/>
            <person name="Andreopoulos B."/>
            <person name="Lu D."/>
            <person name="Skrede I."/>
            <person name="Drula E."/>
            <person name="Henrissat B."/>
            <person name="Morin E."/>
            <person name="Kohler A."/>
            <person name="Barry K."/>
            <person name="LaButti K."/>
            <person name="Morin E."/>
            <person name="Salamov A."/>
            <person name="Lipzen A."/>
            <person name="Mereny Z."/>
            <person name="Hegedus B."/>
            <person name="Baldrian P."/>
            <person name="Stursova M."/>
            <person name="Weitz H."/>
            <person name="Taylor A."/>
            <person name="Grigoriev I.V."/>
            <person name="Nagy L.G."/>
            <person name="Martin F."/>
            <person name="Kauserud H."/>
        </authorList>
    </citation>
    <scope>NUCLEOTIDE SEQUENCE</scope>
    <source>
        <strain evidence="2">CBHHK200</strain>
    </source>
</reference>
<accession>A0AAD6T3I5</accession>
<dbReference type="Proteomes" id="UP001218188">
    <property type="component" value="Unassembled WGS sequence"/>
</dbReference>
<feature type="transmembrane region" description="Helical" evidence="1">
    <location>
        <begin position="213"/>
        <end position="235"/>
    </location>
</feature>
<dbReference type="AlphaFoldDB" id="A0AAD6T3I5"/>
<comment type="caution">
    <text evidence="2">The sequence shown here is derived from an EMBL/GenBank/DDBJ whole genome shotgun (WGS) entry which is preliminary data.</text>
</comment>
<sequence>MGIDLDRFVWYDTEWLIINVTMAGAELLGYGIHMVLFILAMFILTRRKTAGKKLLLIYTVAMALFGTTQVVLNVAEAVCTVQLFVQGGTTSSRQQLRKAVLALDLAQTFVFFANNLVSDSLLLYRCFIIWGSRWPPVVLPGILIVATCIVGYGTTISEISHRALAFDAIAPYVFAAVATIVLMVFTVGRIWWIRRDALRVCHGGEVLNRYNTAIAMILESGALYFFPTIILLIPMPLVPRAIITGIATHLINIAPTLIVVRVGLGHDIQGTIQSLPGNAASTRPPTQISVPPLQPPSPQMLHIKQSEDDDLWTNLKTDV</sequence>
<name>A0AAD6T3I5_9AGAR</name>